<dbReference type="PIRSF" id="PIRSF000149">
    <property type="entry name" value="GAP_DH"/>
    <property type="match status" value="1"/>
</dbReference>
<accession>A0AAD8EWY0</accession>
<keyword evidence="11" id="KW-0547">Nucleotide-binding</keyword>
<dbReference type="AlphaFoldDB" id="A0AAD8EWY0"/>
<organism evidence="15 16">
    <name type="scientific">Biomphalaria pfeifferi</name>
    <name type="common">Bloodfluke planorb</name>
    <name type="synonym">Freshwater snail</name>
    <dbReference type="NCBI Taxonomy" id="112525"/>
    <lineage>
        <taxon>Eukaryota</taxon>
        <taxon>Metazoa</taxon>
        <taxon>Spiralia</taxon>
        <taxon>Lophotrochozoa</taxon>
        <taxon>Mollusca</taxon>
        <taxon>Gastropoda</taxon>
        <taxon>Heterobranchia</taxon>
        <taxon>Euthyneura</taxon>
        <taxon>Panpulmonata</taxon>
        <taxon>Hygrophila</taxon>
        <taxon>Lymnaeoidea</taxon>
        <taxon>Planorbidae</taxon>
        <taxon>Biomphalaria</taxon>
    </lineage>
</organism>
<feature type="active site" description="Nucleophile" evidence="9">
    <location>
        <position position="171"/>
    </location>
</feature>
<dbReference type="InterPro" id="IPR020828">
    <property type="entry name" value="GlycerAld_3-P_DH_NAD(P)-bd"/>
</dbReference>
<dbReference type="FunFam" id="3.30.360.10:FF:000001">
    <property type="entry name" value="Glyceraldehyde-3-phosphate dehydrogenase"/>
    <property type="match status" value="1"/>
</dbReference>
<dbReference type="PANTHER" id="PTHR10836">
    <property type="entry name" value="GLYCERALDEHYDE 3-PHOSPHATE DEHYDROGENASE"/>
    <property type="match status" value="1"/>
</dbReference>
<dbReference type="Pfam" id="PF00044">
    <property type="entry name" value="Gp_dh_N"/>
    <property type="match status" value="1"/>
</dbReference>
<evidence type="ECO:0000256" key="2">
    <source>
        <dbReference type="ARBA" id="ARBA00007406"/>
    </source>
</evidence>
<evidence type="ECO:0000256" key="9">
    <source>
        <dbReference type="PIRSR" id="PIRSR000149-1"/>
    </source>
</evidence>
<evidence type="ECO:0000256" key="13">
    <source>
        <dbReference type="RuleBase" id="RU000397"/>
    </source>
</evidence>
<comment type="pathway">
    <text evidence="1">Carbohydrate degradation; glycolysis; pyruvate from D-glyceraldehyde 3-phosphate: step 1/5.</text>
</comment>
<dbReference type="PRINTS" id="PR00078">
    <property type="entry name" value="G3PDHDRGNASE"/>
</dbReference>
<dbReference type="Pfam" id="PF02800">
    <property type="entry name" value="Gp_dh_C"/>
    <property type="match status" value="1"/>
</dbReference>
<dbReference type="FunFam" id="3.40.50.720:FF:000266">
    <property type="entry name" value="Glyceraldehyde-3-phosphate dehydrogenase"/>
    <property type="match status" value="1"/>
</dbReference>
<feature type="binding site" evidence="10">
    <location>
        <begin position="230"/>
        <end position="231"/>
    </location>
    <ligand>
        <name>D-glyceraldehyde 3-phosphate</name>
        <dbReference type="ChEBI" id="CHEBI:59776"/>
    </ligand>
</feature>
<feature type="site" description="Activates thiol group during catalysis" evidence="12">
    <location>
        <position position="198"/>
    </location>
</feature>
<dbReference type="GO" id="GO:0051287">
    <property type="term" value="F:NAD binding"/>
    <property type="evidence" value="ECO:0007669"/>
    <property type="project" value="InterPro"/>
</dbReference>
<dbReference type="GO" id="GO:0006096">
    <property type="term" value="P:glycolytic process"/>
    <property type="evidence" value="ECO:0007669"/>
    <property type="project" value="UniProtKB-KW"/>
</dbReference>
<dbReference type="InterPro" id="IPR036291">
    <property type="entry name" value="NAD(P)-bd_dom_sf"/>
</dbReference>
<dbReference type="GO" id="GO:0004365">
    <property type="term" value="F:glyceraldehyde-3-phosphate dehydrogenase (NAD+) (phosphorylating) activity"/>
    <property type="evidence" value="ECO:0007669"/>
    <property type="project" value="UniProtKB-EC"/>
</dbReference>
<dbReference type="InterPro" id="IPR020829">
    <property type="entry name" value="GlycerAld_3-P_DH_cat"/>
</dbReference>
<dbReference type="SUPFAM" id="SSF55347">
    <property type="entry name" value="Glyceraldehyde-3-phosphate dehydrogenase-like, C-terminal domain"/>
    <property type="match status" value="1"/>
</dbReference>
<comment type="subunit">
    <text evidence="3">Homotetramer.</text>
</comment>
<dbReference type="Gene3D" id="3.30.360.10">
    <property type="entry name" value="Dihydrodipicolinate Reductase, domain 2"/>
    <property type="match status" value="1"/>
</dbReference>
<keyword evidence="7" id="KW-0324">Glycolysis</keyword>
<evidence type="ECO:0000256" key="12">
    <source>
        <dbReference type="PIRSR" id="PIRSR000149-4"/>
    </source>
</evidence>
<dbReference type="NCBIfam" id="TIGR01534">
    <property type="entry name" value="GAPDH-I"/>
    <property type="match status" value="1"/>
</dbReference>
<sequence length="386" mass="42239">MAANTNDTYVYTGLPQNWKQTARPRVGINGFGRIGRLTLRAALTMNVDVVAINDPFLTTDHMAYMFQYDSTHGRFIGTVTSTTSDLIVNHLKIRVYNKKVPGEIPWLDHELDFVVEATGAYTTIDKAGEHLTAGSRKVIITAPSSDAPMFVCGVNLDLYQPYMNIVSNGSCTTNCLAPLVKVINEKFGLQEGLMTSVHSLTSSQLVVDGPSNKDWRGGRGALQNIIPATTGAATAVEKVLPEMRGKLTGMAFRVPTPDVSVVDLTCKLIIPATYKEIVEAVREASMNGMKGIIGFTDEMLVSSDFKGSTCSCVFDAQAGLALNDSFVKLVAWYDNEFAYSCRVVSLINYIFAVDLCRSKRRKSDSKMHRRKGDDDDKDHTCCGCLG</sequence>
<comment type="catalytic activity">
    <reaction evidence="8">
        <text>D-glyceraldehyde 3-phosphate + phosphate + NAD(+) = (2R)-3-phospho-glyceroyl phosphate + NADH + H(+)</text>
        <dbReference type="Rhea" id="RHEA:10300"/>
        <dbReference type="ChEBI" id="CHEBI:15378"/>
        <dbReference type="ChEBI" id="CHEBI:43474"/>
        <dbReference type="ChEBI" id="CHEBI:57540"/>
        <dbReference type="ChEBI" id="CHEBI:57604"/>
        <dbReference type="ChEBI" id="CHEBI:57945"/>
        <dbReference type="ChEBI" id="CHEBI:59776"/>
        <dbReference type="EC" id="1.2.1.12"/>
    </reaction>
</comment>
<evidence type="ECO:0000256" key="10">
    <source>
        <dbReference type="PIRSR" id="PIRSR000149-2"/>
    </source>
</evidence>
<protein>
    <recommendedName>
        <fullName evidence="4">glyceraldehyde-3-phosphate dehydrogenase (phosphorylating)</fullName>
        <ecNumber evidence="4">1.2.1.12</ecNumber>
    </recommendedName>
</protein>
<feature type="domain" description="Glyceraldehyde 3-phosphate dehydrogenase NAD(P) binding" evidence="14">
    <location>
        <begin position="24"/>
        <end position="171"/>
    </location>
</feature>
<dbReference type="GO" id="GO:0005829">
    <property type="term" value="C:cytosol"/>
    <property type="evidence" value="ECO:0007669"/>
    <property type="project" value="TreeGrafter"/>
</dbReference>
<feature type="binding site" evidence="10">
    <location>
        <position position="201"/>
    </location>
    <ligand>
        <name>D-glyceraldehyde 3-phosphate</name>
        <dbReference type="ChEBI" id="CHEBI:59776"/>
    </ligand>
</feature>
<dbReference type="CDD" id="cd18126">
    <property type="entry name" value="GAPDH_I_C"/>
    <property type="match status" value="1"/>
</dbReference>
<dbReference type="GO" id="GO:0019682">
    <property type="term" value="P:glyceraldehyde-3-phosphate metabolic process"/>
    <property type="evidence" value="ECO:0007669"/>
    <property type="project" value="UniProtKB-ARBA"/>
</dbReference>
<feature type="binding site" evidence="11">
    <location>
        <position position="54"/>
    </location>
    <ligand>
        <name>NAD(+)</name>
        <dbReference type="ChEBI" id="CHEBI:57540"/>
    </ligand>
</feature>
<keyword evidence="5" id="KW-0560">Oxidoreductase</keyword>
<dbReference type="EMBL" id="JASAOG010000239">
    <property type="protein sequence ID" value="KAK0042498.1"/>
    <property type="molecule type" value="Genomic_DNA"/>
</dbReference>
<dbReference type="Proteomes" id="UP001233172">
    <property type="component" value="Unassembled WGS sequence"/>
</dbReference>
<dbReference type="SUPFAM" id="SSF51735">
    <property type="entry name" value="NAD(P)-binding Rossmann-fold domains"/>
    <property type="match status" value="1"/>
</dbReference>
<evidence type="ECO:0000313" key="16">
    <source>
        <dbReference type="Proteomes" id="UP001233172"/>
    </source>
</evidence>
<feature type="binding site" evidence="11">
    <location>
        <begin position="33"/>
        <end position="34"/>
    </location>
    <ligand>
        <name>NAD(+)</name>
        <dbReference type="ChEBI" id="CHEBI:57540"/>
    </ligand>
</feature>
<dbReference type="CDD" id="cd05214">
    <property type="entry name" value="GAPDH_I_N"/>
    <property type="match status" value="1"/>
</dbReference>
<reference evidence="15" key="2">
    <citation type="submission" date="2023-04" db="EMBL/GenBank/DDBJ databases">
        <authorList>
            <person name="Bu L."/>
            <person name="Lu L."/>
            <person name="Laidemitt M.R."/>
            <person name="Zhang S.M."/>
            <person name="Mutuku M."/>
            <person name="Mkoji G."/>
            <person name="Steinauer M."/>
            <person name="Loker E.S."/>
        </authorList>
    </citation>
    <scope>NUCLEOTIDE SEQUENCE</scope>
    <source>
        <strain evidence="15">KasaAsao</strain>
        <tissue evidence="15">Whole Snail</tissue>
    </source>
</reference>
<feature type="binding site" evidence="11">
    <location>
        <position position="335"/>
    </location>
    <ligand>
        <name>NAD(+)</name>
        <dbReference type="ChEBI" id="CHEBI:57540"/>
    </ligand>
</feature>
<evidence type="ECO:0000256" key="8">
    <source>
        <dbReference type="ARBA" id="ARBA00047698"/>
    </source>
</evidence>
<proteinExistence type="inferred from homology"/>
<reference evidence="15" key="1">
    <citation type="journal article" date="2023" name="PLoS Negl. Trop. Dis.">
        <title>A genome sequence for Biomphalaria pfeifferi, the major vector snail for the human-infecting parasite Schistosoma mansoni.</title>
        <authorList>
            <person name="Bu L."/>
            <person name="Lu L."/>
            <person name="Laidemitt M.R."/>
            <person name="Zhang S.M."/>
            <person name="Mutuku M."/>
            <person name="Mkoji G."/>
            <person name="Steinauer M."/>
            <person name="Loker E.S."/>
        </authorList>
    </citation>
    <scope>NUCLEOTIDE SEQUENCE</scope>
    <source>
        <strain evidence="15">KasaAsao</strain>
    </source>
</reference>
<dbReference type="SMART" id="SM00846">
    <property type="entry name" value="Gp_dh_N"/>
    <property type="match status" value="1"/>
</dbReference>
<evidence type="ECO:0000256" key="5">
    <source>
        <dbReference type="ARBA" id="ARBA00023002"/>
    </source>
</evidence>
<dbReference type="PANTHER" id="PTHR10836:SF76">
    <property type="entry name" value="GLYCERALDEHYDE-3-PHOSPHATE DEHYDROGENASE-RELATED"/>
    <property type="match status" value="1"/>
</dbReference>
<dbReference type="GO" id="GO:0050661">
    <property type="term" value="F:NADP binding"/>
    <property type="evidence" value="ECO:0007669"/>
    <property type="project" value="InterPro"/>
</dbReference>
<feature type="binding site" evidence="11">
    <location>
        <position position="141"/>
    </location>
    <ligand>
        <name>NAD(+)</name>
        <dbReference type="ChEBI" id="CHEBI:57540"/>
    </ligand>
</feature>
<evidence type="ECO:0000256" key="4">
    <source>
        <dbReference type="ARBA" id="ARBA00013119"/>
    </source>
</evidence>
<evidence type="ECO:0000256" key="6">
    <source>
        <dbReference type="ARBA" id="ARBA00023027"/>
    </source>
</evidence>
<gene>
    <name evidence="15" type="ORF">Bpfe_028044</name>
</gene>
<dbReference type="InterPro" id="IPR006424">
    <property type="entry name" value="Glyceraldehyde-3-P_DH_1"/>
</dbReference>
<keyword evidence="16" id="KW-1185">Reference proteome</keyword>
<evidence type="ECO:0000256" key="11">
    <source>
        <dbReference type="PIRSR" id="PIRSR000149-3"/>
    </source>
</evidence>
<evidence type="ECO:0000313" key="15">
    <source>
        <dbReference type="EMBL" id="KAK0042498.1"/>
    </source>
</evidence>
<evidence type="ECO:0000256" key="7">
    <source>
        <dbReference type="ARBA" id="ARBA00023152"/>
    </source>
</evidence>
<dbReference type="EC" id="1.2.1.12" evidence="4"/>
<name>A0AAD8EWY0_BIOPF</name>
<dbReference type="GO" id="GO:0006006">
    <property type="term" value="P:glucose metabolic process"/>
    <property type="evidence" value="ECO:0007669"/>
    <property type="project" value="InterPro"/>
</dbReference>
<evidence type="ECO:0000259" key="14">
    <source>
        <dbReference type="SMART" id="SM00846"/>
    </source>
</evidence>
<feature type="binding site" evidence="10">
    <location>
        <begin position="170"/>
        <end position="172"/>
    </location>
    <ligand>
        <name>D-glyceraldehyde 3-phosphate</name>
        <dbReference type="ChEBI" id="CHEBI:59776"/>
    </ligand>
</feature>
<keyword evidence="6 11" id="KW-0520">NAD</keyword>
<comment type="caution">
    <text evidence="15">The sequence shown here is derived from an EMBL/GenBank/DDBJ whole genome shotgun (WGS) entry which is preliminary data.</text>
</comment>
<feature type="binding site" evidence="10">
    <location>
        <position position="253"/>
    </location>
    <ligand>
        <name>D-glyceraldehyde 3-phosphate</name>
        <dbReference type="ChEBI" id="CHEBI:59776"/>
    </ligand>
</feature>
<evidence type="ECO:0000256" key="1">
    <source>
        <dbReference type="ARBA" id="ARBA00004869"/>
    </source>
</evidence>
<evidence type="ECO:0000256" key="3">
    <source>
        <dbReference type="ARBA" id="ARBA00011881"/>
    </source>
</evidence>
<dbReference type="Gene3D" id="3.40.50.720">
    <property type="entry name" value="NAD(P)-binding Rossmann-like Domain"/>
    <property type="match status" value="1"/>
</dbReference>
<dbReference type="InterPro" id="IPR020831">
    <property type="entry name" value="GlycerAld/Erythrose_P_DH"/>
</dbReference>
<comment type="similarity">
    <text evidence="2 13">Belongs to the glyceraldehyde-3-phosphate dehydrogenase family.</text>
</comment>